<dbReference type="HOGENOM" id="CLU_862614_0_0_6"/>
<feature type="transmembrane region" description="Helical" evidence="1">
    <location>
        <begin position="42"/>
        <end position="58"/>
    </location>
</feature>
<evidence type="ECO:0000256" key="1">
    <source>
        <dbReference type="SAM" id="Phobius"/>
    </source>
</evidence>
<keyword evidence="1" id="KW-0812">Transmembrane</keyword>
<feature type="transmembrane region" description="Helical" evidence="1">
    <location>
        <begin position="186"/>
        <end position="204"/>
    </location>
</feature>
<keyword evidence="1" id="KW-0472">Membrane</keyword>
<dbReference type="RefSeq" id="WP_000452025.1">
    <property type="nucleotide sequence ID" value="NC_011080.1"/>
</dbReference>
<reference evidence="2 3" key="1">
    <citation type="journal article" date="2011" name="J. Bacteriol.">
        <title>Comparative genomics of 28 Salmonella enterica isolates: evidence for CRISPR-mediated adaptive sublineage evolution.</title>
        <authorList>
            <person name="Fricke W.F."/>
            <person name="Mammel M.K."/>
            <person name="McDermott P.F."/>
            <person name="Tartera C."/>
            <person name="White D.G."/>
            <person name="Leclerc J.E."/>
            <person name="Ravel J."/>
            <person name="Cebula T.A."/>
        </authorList>
    </citation>
    <scope>NUCLEOTIDE SEQUENCE [LARGE SCALE GENOMIC DNA]</scope>
    <source>
        <strain evidence="2 3">SL254</strain>
    </source>
</reference>
<feature type="transmembrane region" description="Helical" evidence="1">
    <location>
        <begin position="143"/>
        <end position="166"/>
    </location>
</feature>
<gene>
    <name evidence="2" type="ordered locus">SNSL254_A4883</name>
</gene>
<feature type="transmembrane region" description="Helical" evidence="1">
    <location>
        <begin position="216"/>
        <end position="237"/>
    </location>
</feature>
<protein>
    <submittedName>
        <fullName evidence="2">Putative membrane protein</fullName>
    </submittedName>
</protein>
<feature type="transmembrane region" description="Helical" evidence="1">
    <location>
        <begin position="21"/>
        <end position="36"/>
    </location>
</feature>
<sequence length="322" mass="37541">MEVIKIWRSFLKHFKQKKLDSAVIVYGVIAIYLIPYKVPLKSYLVAFLFVSILIFSCTQENRIREYISFFVRTDNDHLLTRFAGILSLTAWSIFLLLLLSANVFVNTITYWLAILFSVSILISSILTILDFARNNTVKTFKVIGLAVTAFSGVFVFTSSYSASIFWQISNLELSSSPWLEYCWKATAFLMFFLWLSQPICYGLFLRYGDKAKGYRIFTLTGAFIMSMFLFLLVPMLIGDVAYFVLKKTINHEWRNEAKCGELEVKNKNEKYFGFNTDKYTVFYSDKNDKWGFYEITCKKGSDRRDTYSVEPLPEYNIPSWLR</sequence>
<accession>A0A0H3BN28</accession>
<proteinExistence type="predicted"/>
<dbReference type="EMBL" id="CP001113">
    <property type="protein sequence ID" value="ACF61544.1"/>
    <property type="molecule type" value="Genomic_DNA"/>
</dbReference>
<dbReference type="AlphaFoldDB" id="A0A0H3BN28"/>
<evidence type="ECO:0000313" key="3">
    <source>
        <dbReference type="Proteomes" id="UP000008824"/>
    </source>
</evidence>
<feature type="transmembrane region" description="Helical" evidence="1">
    <location>
        <begin position="110"/>
        <end position="131"/>
    </location>
</feature>
<keyword evidence="1" id="KW-1133">Transmembrane helix</keyword>
<feature type="transmembrane region" description="Helical" evidence="1">
    <location>
        <begin position="78"/>
        <end position="104"/>
    </location>
</feature>
<name>A0A0H3BN28_SALNS</name>
<dbReference type="Proteomes" id="UP000008824">
    <property type="component" value="Chromosome"/>
</dbReference>
<dbReference type="KEGG" id="see:SNSL254_A4883"/>
<evidence type="ECO:0000313" key="2">
    <source>
        <dbReference type="EMBL" id="ACF61544.1"/>
    </source>
</evidence>
<organism evidence="2 3">
    <name type="scientific">Salmonella newport (strain SL254)</name>
    <dbReference type="NCBI Taxonomy" id="423368"/>
    <lineage>
        <taxon>Bacteria</taxon>
        <taxon>Pseudomonadati</taxon>
        <taxon>Pseudomonadota</taxon>
        <taxon>Gammaproteobacteria</taxon>
        <taxon>Enterobacterales</taxon>
        <taxon>Enterobacteriaceae</taxon>
        <taxon>Salmonella</taxon>
    </lineage>
</organism>